<dbReference type="PROSITE" id="PS50097">
    <property type="entry name" value="BTB"/>
    <property type="match status" value="1"/>
</dbReference>
<reference evidence="2" key="2">
    <citation type="submission" date="2020-06" db="EMBL/GenBank/DDBJ databases">
        <authorList>
            <person name="Sheffer M."/>
        </authorList>
    </citation>
    <scope>NUCLEOTIDE SEQUENCE</scope>
</reference>
<dbReference type="PANTHER" id="PTHR45774:SF3">
    <property type="entry name" value="BTB (POZ) DOMAIN-CONTAINING 2B-RELATED"/>
    <property type="match status" value="1"/>
</dbReference>
<comment type="caution">
    <text evidence="2">The sequence shown here is derived from an EMBL/GenBank/DDBJ whole genome shotgun (WGS) entry which is preliminary data.</text>
</comment>
<dbReference type="InterPro" id="IPR011705">
    <property type="entry name" value="BACK"/>
</dbReference>
<dbReference type="EMBL" id="JABXBU010002227">
    <property type="protein sequence ID" value="KAF8773614.1"/>
    <property type="molecule type" value="Genomic_DNA"/>
</dbReference>
<reference evidence="2" key="1">
    <citation type="journal article" date="2020" name="bioRxiv">
        <title>Chromosome-level reference genome of the European wasp spider Argiope bruennichi: a resource for studies on range expansion and evolutionary adaptation.</title>
        <authorList>
            <person name="Sheffer M.M."/>
            <person name="Hoppe A."/>
            <person name="Krehenwinkel H."/>
            <person name="Uhl G."/>
            <person name="Kuss A.W."/>
            <person name="Jensen L."/>
            <person name="Jensen C."/>
            <person name="Gillespie R.G."/>
            <person name="Hoff K.J."/>
            <person name="Prost S."/>
        </authorList>
    </citation>
    <scope>NUCLEOTIDE SEQUENCE</scope>
</reference>
<protein>
    <submittedName>
        <fullName evidence="2">BTB/POZ domain-containing protein 6</fullName>
    </submittedName>
</protein>
<keyword evidence="3" id="KW-1185">Reference proteome</keyword>
<accession>A0A8T0EJG6</accession>
<proteinExistence type="predicted"/>
<dbReference type="InterPro" id="IPR011333">
    <property type="entry name" value="SKP1/BTB/POZ_sf"/>
</dbReference>
<dbReference type="Pfam" id="PF00651">
    <property type="entry name" value="BTB"/>
    <property type="match status" value="1"/>
</dbReference>
<dbReference type="Proteomes" id="UP000807504">
    <property type="component" value="Unassembled WGS sequence"/>
</dbReference>
<dbReference type="PANTHER" id="PTHR45774">
    <property type="entry name" value="BTB/POZ DOMAIN-CONTAINING"/>
    <property type="match status" value="1"/>
</dbReference>
<gene>
    <name evidence="2" type="ORF">HNY73_016258</name>
</gene>
<dbReference type="Gene3D" id="3.30.710.10">
    <property type="entry name" value="Potassium Channel Kv1.1, Chain A"/>
    <property type="match status" value="1"/>
</dbReference>
<evidence type="ECO:0000259" key="1">
    <source>
        <dbReference type="PROSITE" id="PS50097"/>
    </source>
</evidence>
<feature type="domain" description="BTB" evidence="1">
    <location>
        <begin position="3"/>
        <end position="65"/>
    </location>
</feature>
<dbReference type="Gene3D" id="1.25.40.420">
    <property type="match status" value="1"/>
</dbReference>
<evidence type="ECO:0000313" key="2">
    <source>
        <dbReference type="EMBL" id="KAF8773614.1"/>
    </source>
</evidence>
<organism evidence="2 3">
    <name type="scientific">Argiope bruennichi</name>
    <name type="common">Wasp spider</name>
    <name type="synonym">Aranea bruennichi</name>
    <dbReference type="NCBI Taxonomy" id="94029"/>
    <lineage>
        <taxon>Eukaryota</taxon>
        <taxon>Metazoa</taxon>
        <taxon>Ecdysozoa</taxon>
        <taxon>Arthropoda</taxon>
        <taxon>Chelicerata</taxon>
        <taxon>Arachnida</taxon>
        <taxon>Araneae</taxon>
        <taxon>Araneomorphae</taxon>
        <taxon>Entelegynae</taxon>
        <taxon>Araneoidea</taxon>
        <taxon>Araneidae</taxon>
        <taxon>Argiope</taxon>
    </lineage>
</organism>
<evidence type="ECO:0000313" key="3">
    <source>
        <dbReference type="Proteomes" id="UP000807504"/>
    </source>
</evidence>
<dbReference type="SUPFAM" id="SSF54695">
    <property type="entry name" value="POZ domain"/>
    <property type="match status" value="1"/>
</dbReference>
<dbReference type="AlphaFoldDB" id="A0A8T0EJG6"/>
<dbReference type="SMART" id="SM00225">
    <property type="entry name" value="BTB"/>
    <property type="match status" value="1"/>
</dbReference>
<sequence>MHTDVSFSVKCGDGWMDYSAHKLILSMWSPVFADMCYKPRNESDGPIRIEDISPSTFDAMLKFMYGCLPDRHLKDIPFLLKLYKGAVAYEVEALKNLCSEIFLCATPTKYNVFQLLDAGKLLDCESLVQRCYKILQTKTAEVLAAQELCNITPAMLTTILNMPYVSFTSEYELISWVFAWVKNELLKDSQKRSFKEILGDFLPYLNFLNLTSEEFAKLFQNRKSDLMSEQEGFSIFMNIALPGSYPLPSWYPSSPKHREYKNHAYMASGGLRSMDSFERSFQSLG</sequence>
<dbReference type="InterPro" id="IPR000210">
    <property type="entry name" value="BTB/POZ_dom"/>
</dbReference>
<dbReference type="Pfam" id="PF07707">
    <property type="entry name" value="BACK"/>
    <property type="match status" value="1"/>
</dbReference>
<name>A0A8T0EJG6_ARGBR</name>